<feature type="transmembrane region" description="Helical" evidence="10">
    <location>
        <begin position="59"/>
        <end position="79"/>
    </location>
</feature>
<keyword evidence="6 10" id="KW-0472">Membrane</keyword>
<dbReference type="Ensembl" id="ENSDCDT00010035119.1">
    <property type="protein sequence ID" value="ENSDCDP00010028364.1"/>
    <property type="gene ID" value="ENSDCDG00010017997.1"/>
</dbReference>
<feature type="transmembrane region" description="Helical" evidence="10">
    <location>
        <begin position="91"/>
        <end position="111"/>
    </location>
</feature>
<evidence type="ECO:0000259" key="11">
    <source>
        <dbReference type="PROSITE" id="PS50262"/>
    </source>
</evidence>
<evidence type="ECO:0000256" key="6">
    <source>
        <dbReference type="ARBA" id="ARBA00023136"/>
    </source>
</evidence>
<keyword evidence="8 9" id="KW-0807">Transducer</keyword>
<dbReference type="Pfam" id="PF00001">
    <property type="entry name" value="7tm_1"/>
    <property type="match status" value="1"/>
</dbReference>
<evidence type="ECO:0000256" key="5">
    <source>
        <dbReference type="ARBA" id="ARBA00023040"/>
    </source>
</evidence>
<dbReference type="InterPro" id="IPR000276">
    <property type="entry name" value="GPCR_Rhodpsn"/>
</dbReference>
<dbReference type="PRINTS" id="PR00657">
    <property type="entry name" value="CCCHEMOKINER"/>
</dbReference>
<dbReference type="GO" id="GO:0009897">
    <property type="term" value="C:external side of plasma membrane"/>
    <property type="evidence" value="ECO:0007669"/>
    <property type="project" value="TreeGrafter"/>
</dbReference>
<evidence type="ECO:0000313" key="13">
    <source>
        <dbReference type="Proteomes" id="UP000694580"/>
    </source>
</evidence>
<reference evidence="12" key="2">
    <citation type="submission" date="2025-08" db="UniProtKB">
        <authorList>
            <consortium name="Ensembl"/>
        </authorList>
    </citation>
    <scope>IDENTIFICATION</scope>
</reference>
<dbReference type="Proteomes" id="UP000694580">
    <property type="component" value="Chromosome 15"/>
</dbReference>
<dbReference type="AlphaFoldDB" id="A0AAY4C6B0"/>
<evidence type="ECO:0000313" key="12">
    <source>
        <dbReference type="Ensembl" id="ENSDCDP00010028364.1"/>
    </source>
</evidence>
<feature type="domain" description="G-protein coupled receptors family 1 profile" evidence="11">
    <location>
        <begin position="71"/>
        <end position="322"/>
    </location>
</feature>
<feature type="transmembrane region" description="Helical" evidence="10">
    <location>
        <begin position="227"/>
        <end position="246"/>
    </location>
</feature>
<dbReference type="GO" id="GO:0016493">
    <property type="term" value="F:C-C chemokine receptor activity"/>
    <property type="evidence" value="ECO:0007669"/>
    <property type="project" value="TreeGrafter"/>
</dbReference>
<evidence type="ECO:0000256" key="10">
    <source>
        <dbReference type="SAM" id="Phobius"/>
    </source>
</evidence>
<accession>A0AAY4C6B0</accession>
<feature type="transmembrane region" description="Helical" evidence="10">
    <location>
        <begin position="131"/>
        <end position="148"/>
    </location>
</feature>
<dbReference type="PANTHER" id="PTHR10489">
    <property type="entry name" value="CELL ADHESION MOLECULE"/>
    <property type="match status" value="1"/>
</dbReference>
<evidence type="ECO:0000256" key="1">
    <source>
        <dbReference type="ARBA" id="ARBA00004651"/>
    </source>
</evidence>
<gene>
    <name evidence="12" type="primary">cabz01093075.1</name>
</gene>
<feature type="transmembrane region" description="Helical" evidence="10">
    <location>
        <begin position="258"/>
        <end position="279"/>
    </location>
</feature>
<keyword evidence="5 9" id="KW-0297">G-protein coupled receptor</keyword>
<dbReference type="GO" id="GO:0060326">
    <property type="term" value="P:cell chemotaxis"/>
    <property type="evidence" value="ECO:0007669"/>
    <property type="project" value="TreeGrafter"/>
</dbReference>
<sequence length="373" mass="42229">MAGISENISAWTTVVTINHIDVGNMTYFEDYEDFTLDYSKIGASAPCAYEQYSANFLPALYSTFFVLGFLGNILVPWVIMNGARVRNMTDVCLVNLALADLALVCTLPFLAHQERSQWVFGEGMCKMVLGVYYIAFISGIFFVTMMSIDRYLAIVHAVYAMRVRTRTYGMIASLCVWIAGVLISLPELMVLGTFSHRNTDNVSLVYCKTVYKDQANLRAFDVFKINVLGFLVPTCIMGFCYFRILGRLYSIRSSKRQAVRLVILVMVVFLFCWAPYNVLYFLKGLEICHVLSKCNVSKFIALGLQITEILAYFHCCLNPVLYAFVGEKFRRHLFRLLSRVPCLPCRLIKSWLTTASGSVYSVSSSMDERTSTV</sequence>
<dbReference type="PROSITE" id="PS50262">
    <property type="entry name" value="G_PROTEIN_RECEP_F1_2"/>
    <property type="match status" value="1"/>
</dbReference>
<dbReference type="GO" id="GO:0006955">
    <property type="term" value="P:immune response"/>
    <property type="evidence" value="ECO:0007669"/>
    <property type="project" value="TreeGrafter"/>
</dbReference>
<reference evidence="12" key="3">
    <citation type="submission" date="2025-09" db="UniProtKB">
        <authorList>
            <consortium name="Ensembl"/>
        </authorList>
    </citation>
    <scope>IDENTIFICATION</scope>
</reference>
<name>A0AAY4C6B0_9TELE</name>
<dbReference type="SUPFAM" id="SSF81321">
    <property type="entry name" value="Family A G protein-coupled receptor-like"/>
    <property type="match status" value="1"/>
</dbReference>
<evidence type="ECO:0000256" key="9">
    <source>
        <dbReference type="RuleBase" id="RU000688"/>
    </source>
</evidence>
<dbReference type="Gene3D" id="1.20.1070.10">
    <property type="entry name" value="Rhodopsin 7-helix transmembrane proteins"/>
    <property type="match status" value="1"/>
</dbReference>
<organism evidence="12 13">
    <name type="scientific">Denticeps clupeoides</name>
    <name type="common">denticle herring</name>
    <dbReference type="NCBI Taxonomy" id="299321"/>
    <lineage>
        <taxon>Eukaryota</taxon>
        <taxon>Metazoa</taxon>
        <taxon>Chordata</taxon>
        <taxon>Craniata</taxon>
        <taxon>Vertebrata</taxon>
        <taxon>Euteleostomi</taxon>
        <taxon>Actinopterygii</taxon>
        <taxon>Neopterygii</taxon>
        <taxon>Teleostei</taxon>
        <taxon>Clupei</taxon>
        <taxon>Clupeiformes</taxon>
        <taxon>Denticipitoidei</taxon>
        <taxon>Denticipitidae</taxon>
        <taxon>Denticeps</taxon>
    </lineage>
</organism>
<evidence type="ECO:0000256" key="2">
    <source>
        <dbReference type="ARBA" id="ARBA00022475"/>
    </source>
</evidence>
<dbReference type="CDD" id="cd14984">
    <property type="entry name" value="7tmA_Chemokine_R"/>
    <property type="match status" value="1"/>
</dbReference>
<feature type="transmembrane region" description="Helical" evidence="10">
    <location>
        <begin position="168"/>
        <end position="185"/>
    </location>
</feature>
<dbReference type="GO" id="GO:0019722">
    <property type="term" value="P:calcium-mediated signaling"/>
    <property type="evidence" value="ECO:0007669"/>
    <property type="project" value="TreeGrafter"/>
</dbReference>
<dbReference type="PANTHER" id="PTHR10489:SF627">
    <property type="entry name" value="C-C CHEMOKINE RECEPTOR TYPE 8"/>
    <property type="match status" value="1"/>
</dbReference>
<dbReference type="InterPro" id="IPR017452">
    <property type="entry name" value="GPCR_Rhodpsn_7TM"/>
</dbReference>
<evidence type="ECO:0000256" key="8">
    <source>
        <dbReference type="ARBA" id="ARBA00023224"/>
    </source>
</evidence>
<dbReference type="PROSITE" id="PS00237">
    <property type="entry name" value="G_PROTEIN_RECEP_F1_1"/>
    <property type="match status" value="1"/>
</dbReference>
<evidence type="ECO:0000256" key="3">
    <source>
        <dbReference type="ARBA" id="ARBA00022692"/>
    </source>
</evidence>
<comment type="subcellular location">
    <subcellularLocation>
        <location evidence="1">Cell membrane</location>
        <topology evidence="1">Multi-pass membrane protein</topology>
    </subcellularLocation>
</comment>
<proteinExistence type="inferred from homology"/>
<dbReference type="GO" id="GO:0007204">
    <property type="term" value="P:positive regulation of cytosolic calcium ion concentration"/>
    <property type="evidence" value="ECO:0007669"/>
    <property type="project" value="TreeGrafter"/>
</dbReference>
<dbReference type="GeneTree" id="ENSGT01020000230359"/>
<feature type="transmembrane region" description="Helical" evidence="10">
    <location>
        <begin position="299"/>
        <end position="325"/>
    </location>
</feature>
<dbReference type="InterPro" id="IPR000355">
    <property type="entry name" value="Chemokine_rcpt"/>
</dbReference>
<keyword evidence="4 10" id="KW-1133">Transmembrane helix</keyword>
<evidence type="ECO:0000256" key="7">
    <source>
        <dbReference type="ARBA" id="ARBA00023170"/>
    </source>
</evidence>
<dbReference type="PRINTS" id="PR00237">
    <property type="entry name" value="GPCRRHODOPSN"/>
</dbReference>
<dbReference type="InterPro" id="IPR050119">
    <property type="entry name" value="CCR1-9-like"/>
</dbReference>
<keyword evidence="7 9" id="KW-0675">Receptor</keyword>
<comment type="similarity">
    <text evidence="9">Belongs to the G-protein coupled receptor 1 family.</text>
</comment>
<reference evidence="12 13" key="1">
    <citation type="submission" date="2020-06" db="EMBL/GenBank/DDBJ databases">
        <authorList>
            <consortium name="Wellcome Sanger Institute Data Sharing"/>
        </authorList>
    </citation>
    <scope>NUCLEOTIDE SEQUENCE [LARGE SCALE GENOMIC DNA]</scope>
</reference>
<keyword evidence="3 9" id="KW-0812">Transmembrane</keyword>
<keyword evidence="2" id="KW-1003">Cell membrane</keyword>
<protein>
    <recommendedName>
        <fullName evidence="11">G-protein coupled receptors family 1 profile domain-containing protein</fullName>
    </recommendedName>
</protein>
<evidence type="ECO:0000256" key="4">
    <source>
        <dbReference type="ARBA" id="ARBA00022989"/>
    </source>
</evidence>
<dbReference type="GO" id="GO:0019957">
    <property type="term" value="F:C-C chemokine binding"/>
    <property type="evidence" value="ECO:0007669"/>
    <property type="project" value="TreeGrafter"/>
</dbReference>
<keyword evidence="13" id="KW-1185">Reference proteome</keyword>